<evidence type="ECO:0000256" key="1">
    <source>
        <dbReference type="SAM" id="Phobius"/>
    </source>
</evidence>
<evidence type="ECO:0000313" key="4">
    <source>
        <dbReference type="Proteomes" id="UP000584663"/>
    </source>
</evidence>
<dbReference type="EMBL" id="JAFHKU010000135">
    <property type="protein sequence ID" value="MBN3560383.1"/>
    <property type="molecule type" value="Genomic_DNA"/>
</dbReference>
<dbReference type="Proteomes" id="UP000584663">
    <property type="component" value="Unassembled WGS sequence"/>
</dbReference>
<dbReference type="RefSeq" id="WP_184106042.1">
    <property type="nucleotide sequence ID" value="NZ_JACHNX010000009.1"/>
</dbReference>
<feature type="transmembrane region" description="Helical" evidence="1">
    <location>
        <begin position="24"/>
        <end position="49"/>
    </location>
</feature>
<sequence length="327" mass="36996">MSEIIEAMPPASRFAITLDRIERFYLLLLRAAILVIATVVLIWAAWLAVSATVRIMRSPASVVEQPVSVVASELPAAIAPEAAKAAAKRTEGASLKAERAFYKRFVEQYHGLYQARFEPFRRAEDKRLNRDEFDDNFVQSGERLAALARGEGNFAKDRTDLEELLQVMTQASTLPETLARLNQYKNAVKKPVRRQVERFRPESRRGWDSLSTSCEGWYESPVGCAVTRQVSVPYTQTVTAMALPEGLLSHTQIFRGMQDRYFALLTERREREAASVSAKRADIAEGQIIGWGSLHLMLYVLAGFLVLMFFFLLIAIERHQRRVNVRG</sequence>
<evidence type="ECO:0000313" key="5">
    <source>
        <dbReference type="Proteomes" id="UP000704529"/>
    </source>
</evidence>
<reference evidence="2 4" key="1">
    <citation type="submission" date="2020-08" db="EMBL/GenBank/DDBJ databases">
        <title>Genomic Encyclopedia of Type Strains, Phase IV (KMG-IV): sequencing the most valuable type-strain genomes for metagenomic binning, comparative biology and taxonomic classification.</title>
        <authorList>
            <person name="Goeker M."/>
        </authorList>
    </citation>
    <scope>NUCLEOTIDE SEQUENCE [LARGE SCALE GENOMIC DNA]</scope>
    <source>
        <strain evidence="2 4">DSM 14562</strain>
    </source>
</reference>
<organism evidence="3 5">
    <name type="scientific">Sphingomonas yabuuchiae</name>
    <dbReference type="NCBI Taxonomy" id="172044"/>
    <lineage>
        <taxon>Bacteria</taxon>
        <taxon>Pseudomonadati</taxon>
        <taxon>Pseudomonadota</taxon>
        <taxon>Alphaproteobacteria</taxon>
        <taxon>Sphingomonadales</taxon>
        <taxon>Sphingomonadaceae</taxon>
        <taxon>Sphingomonas</taxon>
    </lineage>
</organism>
<dbReference type="AlphaFoldDB" id="A0AA41DC26"/>
<dbReference type="Proteomes" id="UP000704529">
    <property type="component" value="Unassembled WGS sequence"/>
</dbReference>
<keyword evidence="1" id="KW-0472">Membrane</keyword>
<evidence type="ECO:0000313" key="3">
    <source>
        <dbReference type="EMBL" id="MBN3560383.1"/>
    </source>
</evidence>
<gene>
    <name evidence="2" type="ORF">GGQ89_002554</name>
    <name evidence="3" type="ORF">JYA60_19345</name>
</gene>
<accession>A0AA41DC26</accession>
<protein>
    <submittedName>
        <fullName evidence="3">Uncharacterized protein</fullName>
    </submittedName>
</protein>
<reference evidence="3" key="2">
    <citation type="submission" date="2021-01" db="EMBL/GenBank/DDBJ databases">
        <title>Genome Sequencing of Type Strains.</title>
        <authorList>
            <person name="Lemaire J.F."/>
            <person name="Inderbitzin P."/>
            <person name="Collins S.B."/>
            <person name="Wespe N."/>
            <person name="Knight-Connoni V."/>
        </authorList>
    </citation>
    <scope>NUCLEOTIDE SEQUENCE</scope>
    <source>
        <strain evidence="3">DSM 14562</strain>
    </source>
</reference>
<dbReference type="EMBL" id="JACHNX010000009">
    <property type="protein sequence ID" value="MBB4610324.1"/>
    <property type="molecule type" value="Genomic_DNA"/>
</dbReference>
<keyword evidence="4" id="KW-1185">Reference proteome</keyword>
<keyword evidence="1" id="KW-0812">Transmembrane</keyword>
<keyword evidence="1" id="KW-1133">Transmembrane helix</keyword>
<comment type="caution">
    <text evidence="3">The sequence shown here is derived from an EMBL/GenBank/DDBJ whole genome shotgun (WGS) entry which is preliminary data.</text>
</comment>
<evidence type="ECO:0000313" key="2">
    <source>
        <dbReference type="EMBL" id="MBB4610324.1"/>
    </source>
</evidence>
<feature type="transmembrane region" description="Helical" evidence="1">
    <location>
        <begin position="296"/>
        <end position="316"/>
    </location>
</feature>
<name>A0AA41DC26_9SPHN</name>
<proteinExistence type="predicted"/>